<dbReference type="AlphaFoldDB" id="A0A2P6TKI7"/>
<organism evidence="2 3">
    <name type="scientific">Chlorella sorokiniana</name>
    <name type="common">Freshwater green alga</name>
    <dbReference type="NCBI Taxonomy" id="3076"/>
    <lineage>
        <taxon>Eukaryota</taxon>
        <taxon>Viridiplantae</taxon>
        <taxon>Chlorophyta</taxon>
        <taxon>core chlorophytes</taxon>
        <taxon>Trebouxiophyceae</taxon>
        <taxon>Chlorellales</taxon>
        <taxon>Chlorellaceae</taxon>
        <taxon>Chlorella clade</taxon>
        <taxon>Chlorella</taxon>
    </lineage>
</organism>
<gene>
    <name evidence="2" type="ORF">C2E21_6671</name>
</gene>
<proteinExistence type="predicted"/>
<feature type="region of interest" description="Disordered" evidence="1">
    <location>
        <begin position="104"/>
        <end position="130"/>
    </location>
</feature>
<sequence>MFGRRRAIRDTLRGSDPRPADATSASPRPPHTSRCRLAANPTVAAMDPLRHSGEWLESAMGLPHSPRHGSTAPSAAAAGKAAAGTPDWAAPNVHYPGEGAKAGVYPDDSAPTAAAKAATSGTASGPKFDLAKMSPRAKAITEEVGRELEESPSIIG</sequence>
<evidence type="ECO:0000313" key="2">
    <source>
        <dbReference type="EMBL" id="PRW44602.1"/>
    </source>
</evidence>
<evidence type="ECO:0000313" key="3">
    <source>
        <dbReference type="Proteomes" id="UP000239899"/>
    </source>
</evidence>
<comment type="caution">
    <text evidence="2">The sequence shown here is derived from an EMBL/GenBank/DDBJ whole genome shotgun (WGS) entry which is preliminary data.</text>
</comment>
<keyword evidence="3" id="KW-1185">Reference proteome</keyword>
<feature type="compositionally biased region" description="Low complexity" evidence="1">
    <location>
        <begin position="106"/>
        <end position="126"/>
    </location>
</feature>
<feature type="compositionally biased region" description="Low complexity" evidence="1">
    <location>
        <begin position="69"/>
        <end position="85"/>
    </location>
</feature>
<dbReference type="EMBL" id="LHPG02000013">
    <property type="protein sequence ID" value="PRW44602.1"/>
    <property type="molecule type" value="Genomic_DNA"/>
</dbReference>
<dbReference type="OrthoDB" id="10486003at2759"/>
<dbReference type="Proteomes" id="UP000239899">
    <property type="component" value="Unassembled WGS sequence"/>
</dbReference>
<accession>A0A2P6TKI7</accession>
<protein>
    <submittedName>
        <fullName evidence="2">Uncharacterized protein</fullName>
    </submittedName>
</protein>
<evidence type="ECO:0000256" key="1">
    <source>
        <dbReference type="SAM" id="MobiDB-lite"/>
    </source>
</evidence>
<feature type="region of interest" description="Disordered" evidence="1">
    <location>
        <begin position="1"/>
        <end position="85"/>
    </location>
</feature>
<reference evidence="2 3" key="1">
    <citation type="journal article" date="2018" name="Plant J.">
        <title>Genome sequences of Chlorella sorokiniana UTEX 1602 and Micractinium conductrix SAG 241.80: implications to maltose excretion by a green alga.</title>
        <authorList>
            <person name="Arriola M.B."/>
            <person name="Velmurugan N."/>
            <person name="Zhang Y."/>
            <person name="Plunkett M.H."/>
            <person name="Hondzo H."/>
            <person name="Barney B.M."/>
        </authorList>
    </citation>
    <scope>NUCLEOTIDE SEQUENCE [LARGE SCALE GENOMIC DNA]</scope>
    <source>
        <strain evidence="3">UTEX 1602</strain>
    </source>
</reference>
<name>A0A2P6TKI7_CHLSO</name>
<feature type="compositionally biased region" description="Basic and acidic residues" evidence="1">
    <location>
        <begin position="8"/>
        <end position="19"/>
    </location>
</feature>